<evidence type="ECO:0000313" key="2">
    <source>
        <dbReference type="Proteomes" id="UP000308382"/>
    </source>
</evidence>
<dbReference type="AlphaFoldDB" id="A0A5R8M7R2"/>
<dbReference type="OrthoDB" id="1444023at2"/>
<accession>A0A5R8M7R2</accession>
<dbReference type="RefSeq" id="WP_138257425.1">
    <property type="nucleotide sequence ID" value="NZ_VBUK01000002.1"/>
</dbReference>
<protein>
    <submittedName>
        <fullName evidence="1">Uncharacterized protein</fullName>
    </submittedName>
</protein>
<reference evidence="1 2" key="1">
    <citation type="journal article" date="2017" name="Int. J. Syst. Evol. Microbiol.">
        <title>Maripseudobacter aurantiacus gen. nov., sp. nov., a novel member of the family Flavobacteriaceae isolated from a sedimentation basin.</title>
        <authorList>
            <person name="Chen C."/>
            <person name="Su Y."/>
            <person name="Tao T."/>
            <person name="Fu G."/>
            <person name="Zhang C."/>
            <person name="Sun C."/>
            <person name="Zhang X."/>
            <person name="Wu M."/>
        </authorList>
    </citation>
    <scope>NUCLEOTIDE SEQUENCE [LARGE SCALE GENOMIC DNA]</scope>
    <source>
        <strain evidence="2">CDA4</strain>
    </source>
</reference>
<evidence type="ECO:0000313" key="1">
    <source>
        <dbReference type="EMBL" id="TLF45577.1"/>
    </source>
</evidence>
<organism evidence="1 2">
    <name type="scientific">Maribacter aurantiacus</name>
    <dbReference type="NCBI Taxonomy" id="1882343"/>
    <lineage>
        <taxon>Bacteria</taxon>
        <taxon>Pseudomonadati</taxon>
        <taxon>Bacteroidota</taxon>
        <taxon>Flavobacteriia</taxon>
        <taxon>Flavobacteriales</taxon>
        <taxon>Flavobacteriaceae</taxon>
        <taxon>Maribacter</taxon>
    </lineage>
</organism>
<proteinExistence type="predicted"/>
<name>A0A5R8M7R2_9FLAO</name>
<gene>
    <name evidence="1" type="ORF">FEK29_05500</name>
</gene>
<dbReference type="EMBL" id="VBUK01000002">
    <property type="protein sequence ID" value="TLF45577.1"/>
    <property type="molecule type" value="Genomic_DNA"/>
</dbReference>
<sequence>MLKVLLYILALLIGKYVTAQDYFAVVVKNENTTYNYPESAEFTLINESGSQQILGKDEAVTLEGDYTLSIKTFWKSSPEIIKSEGGKLEIFILPTERRNWTQNFKNGSQIVWYDKHEDKPGLERKEIKLSKVNPKSYNLLAVFNNGLVFKYEDGVVRAWLNSEEIEVTNQYLVQTPDGLLKASFDPYDGEFWYVFDIQ</sequence>
<comment type="caution">
    <text evidence="1">The sequence shown here is derived from an EMBL/GenBank/DDBJ whole genome shotgun (WGS) entry which is preliminary data.</text>
</comment>
<dbReference type="Proteomes" id="UP000308382">
    <property type="component" value="Unassembled WGS sequence"/>
</dbReference>
<keyword evidence="2" id="KW-1185">Reference proteome</keyword>